<dbReference type="Gene3D" id="2.60.40.10">
    <property type="entry name" value="Immunoglobulins"/>
    <property type="match status" value="1"/>
</dbReference>
<feature type="compositionally biased region" description="Basic and acidic residues" evidence="1">
    <location>
        <begin position="560"/>
        <end position="571"/>
    </location>
</feature>
<dbReference type="Pfam" id="PF16561">
    <property type="entry name" value="AMPK1_CBM"/>
    <property type="match status" value="1"/>
</dbReference>
<organism evidence="3 4">
    <name type="scientific">Thelonectria olida</name>
    <dbReference type="NCBI Taxonomy" id="1576542"/>
    <lineage>
        <taxon>Eukaryota</taxon>
        <taxon>Fungi</taxon>
        <taxon>Dikarya</taxon>
        <taxon>Ascomycota</taxon>
        <taxon>Pezizomycotina</taxon>
        <taxon>Sordariomycetes</taxon>
        <taxon>Hypocreomycetidae</taxon>
        <taxon>Hypocreales</taxon>
        <taxon>Nectriaceae</taxon>
        <taxon>Thelonectria</taxon>
    </lineage>
</organism>
<reference evidence="3 4" key="1">
    <citation type="journal article" date="2021" name="Nat. Commun.">
        <title>Genetic determinants of endophytism in the Arabidopsis root mycobiome.</title>
        <authorList>
            <person name="Mesny F."/>
            <person name="Miyauchi S."/>
            <person name="Thiergart T."/>
            <person name="Pickel B."/>
            <person name="Atanasova L."/>
            <person name="Karlsson M."/>
            <person name="Huettel B."/>
            <person name="Barry K.W."/>
            <person name="Haridas S."/>
            <person name="Chen C."/>
            <person name="Bauer D."/>
            <person name="Andreopoulos W."/>
            <person name="Pangilinan J."/>
            <person name="LaButti K."/>
            <person name="Riley R."/>
            <person name="Lipzen A."/>
            <person name="Clum A."/>
            <person name="Drula E."/>
            <person name="Henrissat B."/>
            <person name="Kohler A."/>
            <person name="Grigoriev I.V."/>
            <person name="Martin F.M."/>
            <person name="Hacquard S."/>
        </authorList>
    </citation>
    <scope>NUCLEOTIDE SEQUENCE [LARGE SCALE GENOMIC DNA]</scope>
    <source>
        <strain evidence="3 4">MPI-CAGE-CH-0241</strain>
    </source>
</reference>
<sequence length="647" mass="68392">MDHHAMGVHRYCRTLTIASLSQTCSIQANPKFFSSHREHAAEEVYVTGTFDDWTKSVKLDKIGDVFQKTVELPDASRKIYYKFVVNNDWVVNESAPKEPDHEGNINNFLTPEQIVPAASASTINTVTPNSTTAAMAAVQPVESKVLDEKVAEKPLETPAETKPVEESFNEKASEADLPKETPSDIPGGFPATPATELDKPISINPLPASEGLVNPITLQPGEKIPESITTQSTDKYVKLDKESYEKSDALPGFETEQLPPVSSNTIPESSLPILGDNIATLSSVAPTSTTAALAAEVPLETKAPTEVPEVVKESQEQAQVSPEASAVPAEVREKAKLEEELKETVPPAVVTSDDNVVAQKEAEKAEGVTEGGLAAIAATAGGAIIAAGLVAKETIGEQAAPYVAKAVEAIPDSVKEQLPAPAQDALVTEAKEVKEEEVSSEVPPEVKESIVEAGKSPEAAANTDAVEDKKAVESELLKEVTPVPAVTDTKAEEVAPAVPAEVKESIVEAGKSPEAASNTEAVEDKKAVESELLKEVKPVPAVTDTKPKETLAPALQTETPKTEEVKPEEPKSVAPVTSTENGTAPIETAPTESAATETAPTETTATENGSKAGENGSKADDANGTSKDHKKKHRISAFFQKIKSKLN</sequence>
<name>A0A9P8WKV4_9HYPO</name>
<dbReference type="InterPro" id="IPR013783">
    <property type="entry name" value="Ig-like_fold"/>
</dbReference>
<accession>A0A9P8WKV4</accession>
<feature type="region of interest" description="Disordered" evidence="1">
    <location>
        <begin position="247"/>
        <end position="267"/>
    </location>
</feature>
<dbReference type="SUPFAM" id="SSF81296">
    <property type="entry name" value="E set domains"/>
    <property type="match status" value="1"/>
</dbReference>
<protein>
    <recommendedName>
        <fullName evidence="2">AMP-activated protein kinase glycogen-binding domain-containing protein</fullName>
    </recommendedName>
</protein>
<comment type="caution">
    <text evidence="3">The sequence shown here is derived from an EMBL/GenBank/DDBJ whole genome shotgun (WGS) entry which is preliminary data.</text>
</comment>
<evidence type="ECO:0000256" key="1">
    <source>
        <dbReference type="SAM" id="MobiDB-lite"/>
    </source>
</evidence>
<feature type="region of interest" description="Disordered" evidence="1">
    <location>
        <begin position="304"/>
        <end position="348"/>
    </location>
</feature>
<dbReference type="Proteomes" id="UP000777438">
    <property type="component" value="Unassembled WGS sequence"/>
</dbReference>
<evidence type="ECO:0000313" key="4">
    <source>
        <dbReference type="Proteomes" id="UP000777438"/>
    </source>
</evidence>
<evidence type="ECO:0000313" key="3">
    <source>
        <dbReference type="EMBL" id="KAH6899639.1"/>
    </source>
</evidence>
<feature type="domain" description="AMP-activated protein kinase glycogen-binding" evidence="2">
    <location>
        <begin position="39"/>
        <end position="110"/>
    </location>
</feature>
<keyword evidence="4" id="KW-1185">Reference proteome</keyword>
<feature type="region of interest" description="Disordered" evidence="1">
    <location>
        <begin position="505"/>
        <end position="647"/>
    </location>
</feature>
<evidence type="ECO:0000259" key="2">
    <source>
        <dbReference type="Pfam" id="PF16561"/>
    </source>
</evidence>
<dbReference type="InterPro" id="IPR032640">
    <property type="entry name" value="AMPK1_CBM"/>
</dbReference>
<gene>
    <name evidence="3" type="ORF">B0T10DRAFT_468263</name>
</gene>
<dbReference type="InterPro" id="IPR014756">
    <property type="entry name" value="Ig_E-set"/>
</dbReference>
<feature type="region of interest" description="Disordered" evidence="1">
    <location>
        <begin position="430"/>
        <end position="467"/>
    </location>
</feature>
<feature type="region of interest" description="Disordered" evidence="1">
    <location>
        <begin position="151"/>
        <end position="196"/>
    </location>
</feature>
<dbReference type="EMBL" id="JAGPYM010000001">
    <property type="protein sequence ID" value="KAH6899639.1"/>
    <property type="molecule type" value="Genomic_DNA"/>
</dbReference>
<proteinExistence type="predicted"/>
<feature type="compositionally biased region" description="Basic and acidic residues" evidence="1">
    <location>
        <begin position="330"/>
        <end position="343"/>
    </location>
</feature>
<feature type="compositionally biased region" description="Basic and acidic residues" evidence="1">
    <location>
        <begin position="522"/>
        <end position="537"/>
    </location>
</feature>
<feature type="compositionally biased region" description="Basic and acidic residues" evidence="1">
    <location>
        <begin position="162"/>
        <end position="182"/>
    </location>
</feature>
<dbReference type="AlphaFoldDB" id="A0A9P8WKV4"/>
<feature type="compositionally biased region" description="Low complexity" evidence="1">
    <location>
        <begin position="583"/>
        <end position="607"/>
    </location>
</feature>
<dbReference type="OrthoDB" id="5873279at2759"/>
<dbReference type="CDD" id="cd02859">
    <property type="entry name" value="E_set_AMPKbeta_like_N"/>
    <property type="match status" value="1"/>
</dbReference>